<dbReference type="OrthoDB" id="5465469at2"/>
<evidence type="ECO:0000313" key="1">
    <source>
        <dbReference type="EMBL" id="RKR76397.1"/>
    </source>
</evidence>
<dbReference type="EMBL" id="RBKS01000001">
    <property type="protein sequence ID" value="RKR76397.1"/>
    <property type="molecule type" value="Genomic_DNA"/>
</dbReference>
<dbReference type="Proteomes" id="UP000280008">
    <property type="component" value="Unassembled WGS sequence"/>
</dbReference>
<name>A0A495IKA3_9MICO</name>
<evidence type="ECO:0000313" key="2">
    <source>
        <dbReference type="Proteomes" id="UP000280008"/>
    </source>
</evidence>
<gene>
    <name evidence="1" type="ORF">C8E83_3570</name>
</gene>
<reference evidence="1 2" key="1">
    <citation type="submission" date="2018-10" db="EMBL/GenBank/DDBJ databases">
        <title>Sequencing the genomes of 1000 actinobacteria strains.</title>
        <authorList>
            <person name="Klenk H.-P."/>
        </authorList>
    </citation>
    <scope>NUCLEOTIDE SEQUENCE [LARGE SCALE GENOMIC DNA]</scope>
    <source>
        <strain evidence="1 2">DSM 17894</strain>
    </source>
</reference>
<dbReference type="SUPFAM" id="SSF53448">
    <property type="entry name" value="Nucleotide-diphospho-sugar transferases"/>
    <property type="match status" value="1"/>
</dbReference>
<dbReference type="AlphaFoldDB" id="A0A495IKA3"/>
<dbReference type="RefSeq" id="WP_121371374.1">
    <property type="nucleotide sequence ID" value="NZ_RBKS01000001.1"/>
</dbReference>
<organism evidence="1 2">
    <name type="scientific">Frondihabitans australicus</name>
    <dbReference type="NCBI Taxonomy" id="386892"/>
    <lineage>
        <taxon>Bacteria</taxon>
        <taxon>Bacillati</taxon>
        <taxon>Actinomycetota</taxon>
        <taxon>Actinomycetes</taxon>
        <taxon>Micrococcales</taxon>
        <taxon>Microbacteriaceae</taxon>
        <taxon>Frondihabitans</taxon>
    </lineage>
</organism>
<proteinExistence type="predicted"/>
<evidence type="ECO:0008006" key="3">
    <source>
        <dbReference type="Google" id="ProtNLM"/>
    </source>
</evidence>
<sequence length="300" mass="32537">MTPPPRQGSHLPARSLATRVRERALSHLAAMSLALRNASAHDSITGDAGVVVSLTSFGTRLESVHLAIESIARGSVKPREIILWVDQQPGEFLPSPALSRLIGHGLQVRFCDDLGPHKKYLPYLESTSALDVPLVTADDDGFYPITWLADLLTAHDEHPDDVVCHRAHEIVVGADGIAPYAAWRACTSSRPAVTHLGVGVSGILYPPAFQQELRTRGREGFERVPKTDDLYLHWAAIRAGRRVRQVTSTPARYLSIPDTQISSLTRRNVSGTGNDSAIAELYADADVALLRDALAGVPAR</sequence>
<keyword evidence="2" id="KW-1185">Reference proteome</keyword>
<accession>A0A495IKA3</accession>
<protein>
    <recommendedName>
        <fullName evidence="3">Glycosyl transferase family 2</fullName>
    </recommendedName>
</protein>
<dbReference type="InterPro" id="IPR029044">
    <property type="entry name" value="Nucleotide-diphossugar_trans"/>
</dbReference>
<comment type="caution">
    <text evidence="1">The sequence shown here is derived from an EMBL/GenBank/DDBJ whole genome shotgun (WGS) entry which is preliminary data.</text>
</comment>